<keyword evidence="1" id="KW-0472">Membrane</keyword>
<evidence type="ECO:0000313" key="2">
    <source>
        <dbReference type="EMBL" id="CUR32632.1"/>
    </source>
</evidence>
<dbReference type="EMBL" id="CZDF01000154">
    <property type="protein sequence ID" value="CUR32632.1"/>
    <property type="molecule type" value="Genomic_DNA"/>
</dbReference>
<keyword evidence="1" id="KW-1133">Transmembrane helix</keyword>
<protein>
    <submittedName>
        <fullName evidence="2">Uncharacterized protein</fullName>
    </submittedName>
</protein>
<dbReference type="STRING" id="671072.PL9214490179"/>
<evidence type="ECO:0000256" key="1">
    <source>
        <dbReference type="SAM" id="Phobius"/>
    </source>
</evidence>
<accession>A0A1J1LJE5</accession>
<proteinExistence type="predicted"/>
<reference evidence="3" key="1">
    <citation type="submission" date="2015-10" db="EMBL/GenBank/DDBJ databases">
        <authorList>
            <person name="Regsiter A."/>
            <person name="william w."/>
        </authorList>
    </citation>
    <scope>NUCLEOTIDE SEQUENCE [LARGE SCALE GENOMIC DNA]</scope>
</reference>
<organism evidence="2 3">
    <name type="scientific">Planktothrix tepida PCC 9214</name>
    <dbReference type="NCBI Taxonomy" id="671072"/>
    <lineage>
        <taxon>Bacteria</taxon>
        <taxon>Bacillati</taxon>
        <taxon>Cyanobacteriota</taxon>
        <taxon>Cyanophyceae</taxon>
        <taxon>Oscillatoriophycideae</taxon>
        <taxon>Oscillatoriales</taxon>
        <taxon>Microcoleaceae</taxon>
        <taxon>Planktothrix</taxon>
    </lineage>
</organism>
<dbReference type="AlphaFoldDB" id="A0A1J1LJE5"/>
<dbReference type="Proteomes" id="UP000184315">
    <property type="component" value="Unassembled WGS sequence"/>
</dbReference>
<keyword evidence="3" id="KW-1185">Reference proteome</keyword>
<name>A0A1J1LJE5_9CYAN</name>
<feature type="transmembrane region" description="Helical" evidence="1">
    <location>
        <begin position="249"/>
        <end position="271"/>
    </location>
</feature>
<dbReference type="OrthoDB" id="478073at2"/>
<evidence type="ECO:0000313" key="3">
    <source>
        <dbReference type="Proteomes" id="UP000184315"/>
    </source>
</evidence>
<sequence>MSEICTPVAPGQPLTPFQKIGLESVTRLHGGRDVVLAIDLTESVGLNDEGHLRLRQIVEDSLKSGDTVYVVPFATKTNPSTPEINPLTLETAIQFKGKADVEKILQLITFQPDLRLQNTDIQKAELTIYQGLADLNQCRLTQNQPIKPQSIVWITDAPLFTKSPATSEEWTETPADSPFRIATSPETQQRQEWLNQLPLNQRSLPIKTQEQRQYNLTIVDIPPNVQEFCTPTPGQKETCLVSPYLWKQLWLPGLILGILILASVGMGIKIYRLNKKWKLMVNFDDDDQVADQTCSLGNHQRIAIGEYESGCQDTIDLPGAEVRAYLVRKGEKLYLEPTNNSRIEYQDKIVDQKIQITRSRINFNCPNPKPPKNYRLTIKIQK</sequence>
<gene>
    <name evidence="2" type="ORF">PL9214490179</name>
</gene>
<keyword evidence="1" id="KW-0812">Transmembrane</keyword>